<feature type="domain" description="AB hydrolase-1" evidence="1">
    <location>
        <begin position="23"/>
        <end position="160"/>
    </location>
</feature>
<name>A0A4R0HVQ8_9ACTN</name>
<dbReference type="InterPro" id="IPR050266">
    <property type="entry name" value="AB_hydrolase_sf"/>
</dbReference>
<reference evidence="2 3" key="1">
    <citation type="submission" date="2019-02" db="EMBL/GenBank/DDBJ databases">
        <title>Kribbella capetownensis sp. nov. and Kribbella speibonae sp. nov., isolated from soil.</title>
        <authorList>
            <person name="Curtis S.M."/>
            <person name="Norton I."/>
            <person name="Everest G.J."/>
            <person name="Meyers P.R."/>
        </authorList>
    </citation>
    <scope>NUCLEOTIDE SEQUENCE [LARGE SCALE GENOMIC DNA]</scope>
    <source>
        <strain evidence="2 3">KCTC 29219</strain>
    </source>
</reference>
<protein>
    <submittedName>
        <fullName evidence="2">Alpha/beta hydrolase</fullName>
    </submittedName>
</protein>
<evidence type="ECO:0000259" key="1">
    <source>
        <dbReference type="Pfam" id="PF00561"/>
    </source>
</evidence>
<evidence type="ECO:0000313" key="2">
    <source>
        <dbReference type="EMBL" id="TCC11969.1"/>
    </source>
</evidence>
<dbReference type="SUPFAM" id="SSF53474">
    <property type="entry name" value="alpha/beta-Hydrolases"/>
    <property type="match status" value="1"/>
</dbReference>
<dbReference type="RefSeq" id="WP_131337117.1">
    <property type="nucleotide sequence ID" value="NZ_SJJZ01000001.1"/>
</dbReference>
<dbReference type="InterPro" id="IPR000073">
    <property type="entry name" value="AB_hydrolase_1"/>
</dbReference>
<evidence type="ECO:0000313" key="3">
    <source>
        <dbReference type="Proteomes" id="UP000292346"/>
    </source>
</evidence>
<accession>A0A4R0HVQ8</accession>
<sequence length="262" mass="28007">MELTIPVGQDAVWAEHLAGDGVPIVLLHPGIGDSRVWDPVVPGLSGHRVVRYDVRGYGRSPQPTGEFSLLGDLETVLEQLNLEHVLLVGCSMGGGTALNFTLAHPDRVHGLVLLCPGVSGFPMPEEPELDAEYDVLAAKRDVEGLVQFGLRHWAAAGSDDAVAAQLRAAVPAWFDQGEYLKPDPPVYDRLQEIQVPSVVMVGDKDRPILAAVAGGTAARIPGCEFIWLPGADHFPSLREPQLVTDTILRFAGASPAARPAVQ</sequence>
<dbReference type="GO" id="GO:0016787">
    <property type="term" value="F:hydrolase activity"/>
    <property type="evidence" value="ECO:0007669"/>
    <property type="project" value="UniProtKB-KW"/>
</dbReference>
<dbReference type="Gene3D" id="3.40.50.1820">
    <property type="entry name" value="alpha/beta hydrolase"/>
    <property type="match status" value="1"/>
</dbReference>
<dbReference type="AlphaFoldDB" id="A0A4R0HVQ8"/>
<dbReference type="PANTHER" id="PTHR43798">
    <property type="entry name" value="MONOACYLGLYCEROL LIPASE"/>
    <property type="match status" value="1"/>
</dbReference>
<organism evidence="2 3">
    <name type="scientific">Kribbella soli</name>
    <dbReference type="NCBI Taxonomy" id="1124743"/>
    <lineage>
        <taxon>Bacteria</taxon>
        <taxon>Bacillati</taxon>
        <taxon>Actinomycetota</taxon>
        <taxon>Actinomycetes</taxon>
        <taxon>Propionibacteriales</taxon>
        <taxon>Kribbellaceae</taxon>
        <taxon>Kribbella</taxon>
    </lineage>
</organism>
<comment type="caution">
    <text evidence="2">The sequence shown here is derived from an EMBL/GenBank/DDBJ whole genome shotgun (WGS) entry which is preliminary data.</text>
</comment>
<proteinExistence type="predicted"/>
<keyword evidence="3" id="KW-1185">Reference proteome</keyword>
<dbReference type="Pfam" id="PF00561">
    <property type="entry name" value="Abhydrolase_1"/>
    <property type="match status" value="1"/>
</dbReference>
<dbReference type="Proteomes" id="UP000292346">
    <property type="component" value="Unassembled WGS sequence"/>
</dbReference>
<dbReference type="PRINTS" id="PR00111">
    <property type="entry name" value="ABHYDROLASE"/>
</dbReference>
<gene>
    <name evidence="2" type="ORF">E0H45_12265</name>
</gene>
<keyword evidence="2" id="KW-0378">Hydrolase</keyword>
<dbReference type="EMBL" id="SJJZ01000001">
    <property type="protein sequence ID" value="TCC11969.1"/>
    <property type="molecule type" value="Genomic_DNA"/>
</dbReference>
<dbReference type="OrthoDB" id="495620at2"/>
<dbReference type="InterPro" id="IPR029058">
    <property type="entry name" value="AB_hydrolase_fold"/>
</dbReference>